<dbReference type="Proteomes" id="UP000463051">
    <property type="component" value="Unassembled WGS sequence"/>
</dbReference>
<dbReference type="AlphaFoldDB" id="A0A7X2HBW9"/>
<dbReference type="Pfam" id="PF06182">
    <property type="entry name" value="ABC2_membrane_6"/>
    <property type="match status" value="1"/>
</dbReference>
<evidence type="ECO:0000313" key="3">
    <source>
        <dbReference type="Proteomes" id="UP000463051"/>
    </source>
</evidence>
<proteinExistence type="predicted"/>
<dbReference type="PANTHER" id="PTHR36832">
    <property type="entry name" value="SLR1174 PROTEIN-RELATED"/>
    <property type="match status" value="1"/>
</dbReference>
<sequence length="268" mass="30851">MRKYTKAFTLGLQNALEYRMNFLLILISCIFPILIQYFLWTTIFVSKGDSEVLGYNFNQIIVYTICAALLSKLVATGFEYEVSNDVKNGQLSKFLVQPIGYFQYRISSFLGEKTPQIIVVMLILFIILTSLSLFIHMETEITLARMLMFFLVVPISILLNFFISYCLSTLSFWLLEVWGIYHTFGLLSSIASGGIFPLDMFGATINRILDFLPFKYIVFFPINVINGKLPWDGIMSGVLMQFTWIFVLFLLSKLLWYKGMQRFESVGG</sequence>
<protein>
    <submittedName>
        <fullName evidence="2">ABC transporter permease</fullName>
    </submittedName>
</protein>
<evidence type="ECO:0000313" key="2">
    <source>
        <dbReference type="EMBL" id="MRN57272.1"/>
    </source>
</evidence>
<keyword evidence="1" id="KW-0812">Transmembrane</keyword>
<feature type="transmembrane region" description="Helical" evidence="1">
    <location>
        <begin position="147"/>
        <end position="174"/>
    </location>
</feature>
<keyword evidence="1" id="KW-0472">Membrane</keyword>
<evidence type="ECO:0000256" key="1">
    <source>
        <dbReference type="SAM" id="Phobius"/>
    </source>
</evidence>
<organism evidence="2 3">
    <name type="scientific">Paenibacillus monticola</name>
    <dbReference type="NCBI Taxonomy" id="2666075"/>
    <lineage>
        <taxon>Bacteria</taxon>
        <taxon>Bacillati</taxon>
        <taxon>Bacillota</taxon>
        <taxon>Bacilli</taxon>
        <taxon>Bacillales</taxon>
        <taxon>Paenibacillaceae</taxon>
        <taxon>Paenibacillus</taxon>
    </lineage>
</organism>
<gene>
    <name evidence="2" type="ORF">GJB61_30530</name>
</gene>
<dbReference type="PANTHER" id="PTHR36832:SF1">
    <property type="entry name" value="SLR1174 PROTEIN"/>
    <property type="match status" value="1"/>
</dbReference>
<dbReference type="RefSeq" id="WP_154122757.1">
    <property type="nucleotide sequence ID" value="NZ_WJXB01000023.1"/>
</dbReference>
<dbReference type="EMBL" id="WJXB01000023">
    <property type="protein sequence ID" value="MRN57272.1"/>
    <property type="molecule type" value="Genomic_DNA"/>
</dbReference>
<feature type="transmembrane region" description="Helical" evidence="1">
    <location>
        <begin position="60"/>
        <end position="82"/>
    </location>
</feature>
<accession>A0A7X2HBW9</accession>
<feature type="transmembrane region" description="Helical" evidence="1">
    <location>
        <begin position="238"/>
        <end position="256"/>
    </location>
</feature>
<feature type="transmembrane region" description="Helical" evidence="1">
    <location>
        <begin position="21"/>
        <end position="40"/>
    </location>
</feature>
<dbReference type="InterPro" id="IPR010390">
    <property type="entry name" value="ABC-2_transporter-like"/>
</dbReference>
<reference evidence="2 3" key="1">
    <citation type="submission" date="2019-11" db="EMBL/GenBank/DDBJ databases">
        <title>Paenibacillus monticola sp. nov., a novel PGPR strain isolated from mountain sample in China.</title>
        <authorList>
            <person name="Zhao Q."/>
            <person name="Li H.-P."/>
            <person name="Zhang J.-L."/>
        </authorList>
    </citation>
    <scope>NUCLEOTIDE SEQUENCE [LARGE SCALE GENOMIC DNA]</scope>
    <source>
        <strain evidence="2 3">LC-T2</strain>
    </source>
</reference>
<comment type="caution">
    <text evidence="2">The sequence shown here is derived from an EMBL/GenBank/DDBJ whole genome shotgun (WGS) entry which is preliminary data.</text>
</comment>
<keyword evidence="1" id="KW-1133">Transmembrane helix</keyword>
<name>A0A7X2HBW9_9BACL</name>
<feature type="transmembrane region" description="Helical" evidence="1">
    <location>
        <begin position="117"/>
        <end position="135"/>
    </location>
</feature>
<keyword evidence="3" id="KW-1185">Reference proteome</keyword>
<feature type="transmembrane region" description="Helical" evidence="1">
    <location>
        <begin position="180"/>
        <end position="201"/>
    </location>
</feature>